<dbReference type="GO" id="GO:0046872">
    <property type="term" value="F:metal ion binding"/>
    <property type="evidence" value="ECO:0007669"/>
    <property type="project" value="UniProtKB-KW"/>
</dbReference>
<dbReference type="GO" id="GO:0008033">
    <property type="term" value="P:tRNA processing"/>
    <property type="evidence" value="ECO:0007669"/>
    <property type="project" value="UniProtKB-KW"/>
</dbReference>
<dbReference type="InterPro" id="IPR043129">
    <property type="entry name" value="ATPase_NBD"/>
</dbReference>
<reference evidence="8" key="1">
    <citation type="journal article" date="2014" name="Front. Microbiol.">
        <title>High frequency of phylogenetically diverse reductive dehalogenase-homologous genes in deep subseafloor sedimentary metagenomes.</title>
        <authorList>
            <person name="Kawai M."/>
            <person name="Futagami T."/>
            <person name="Toyoda A."/>
            <person name="Takaki Y."/>
            <person name="Nishi S."/>
            <person name="Hori S."/>
            <person name="Arai W."/>
            <person name="Tsubouchi T."/>
            <person name="Morono Y."/>
            <person name="Uchiyama I."/>
            <person name="Ito T."/>
            <person name="Fujiyama A."/>
            <person name="Inagaki F."/>
            <person name="Takami H."/>
        </authorList>
    </citation>
    <scope>NUCLEOTIDE SEQUENCE</scope>
    <source>
        <strain evidence="8">Expedition CK06-06</strain>
    </source>
</reference>
<dbReference type="EMBL" id="BARS01013772">
    <property type="protein sequence ID" value="GAF87049.1"/>
    <property type="molecule type" value="Genomic_DNA"/>
</dbReference>
<gene>
    <name evidence="8" type="ORF">S01H1_23690</name>
</gene>
<evidence type="ECO:0000256" key="3">
    <source>
        <dbReference type="ARBA" id="ARBA00022694"/>
    </source>
</evidence>
<comment type="caution">
    <text evidence="8">The sequence shown here is derived from an EMBL/GenBank/DDBJ whole genome shotgun (WGS) entry which is preliminary data.</text>
</comment>
<dbReference type="Gene3D" id="3.30.420.40">
    <property type="match status" value="1"/>
</dbReference>
<dbReference type="EC" id="2.3.1.234" evidence="1"/>
<evidence type="ECO:0000256" key="4">
    <source>
        <dbReference type="ARBA" id="ARBA00022723"/>
    </source>
</evidence>
<evidence type="ECO:0000256" key="6">
    <source>
        <dbReference type="ARBA" id="ARBA00048117"/>
    </source>
</evidence>
<dbReference type="AlphaFoldDB" id="X0T1D7"/>
<dbReference type="InterPro" id="IPR000905">
    <property type="entry name" value="Gcp-like_dom"/>
</dbReference>
<evidence type="ECO:0000256" key="5">
    <source>
        <dbReference type="ARBA" id="ARBA00023315"/>
    </source>
</evidence>
<feature type="non-terminal residue" evidence="8">
    <location>
        <position position="125"/>
    </location>
</feature>
<dbReference type="PANTHER" id="PTHR11735:SF6">
    <property type="entry name" value="TRNA N6-ADENOSINE THREONYLCARBAMOYLTRANSFERASE, MITOCHONDRIAL"/>
    <property type="match status" value="1"/>
</dbReference>
<keyword evidence="5" id="KW-0012">Acyltransferase</keyword>
<comment type="catalytic activity">
    <reaction evidence="6">
        <text>L-threonylcarbamoyladenylate + adenosine(37) in tRNA = N(6)-L-threonylcarbamoyladenosine(37) in tRNA + AMP + H(+)</text>
        <dbReference type="Rhea" id="RHEA:37059"/>
        <dbReference type="Rhea" id="RHEA-COMP:10162"/>
        <dbReference type="Rhea" id="RHEA-COMP:10163"/>
        <dbReference type="ChEBI" id="CHEBI:15378"/>
        <dbReference type="ChEBI" id="CHEBI:73682"/>
        <dbReference type="ChEBI" id="CHEBI:74411"/>
        <dbReference type="ChEBI" id="CHEBI:74418"/>
        <dbReference type="ChEBI" id="CHEBI:456215"/>
        <dbReference type="EC" id="2.3.1.234"/>
    </reaction>
</comment>
<name>X0T1D7_9ZZZZ</name>
<feature type="domain" description="Gcp-like" evidence="7">
    <location>
        <begin position="2"/>
        <end position="122"/>
    </location>
</feature>
<keyword evidence="4" id="KW-0479">Metal-binding</keyword>
<dbReference type="SUPFAM" id="SSF53067">
    <property type="entry name" value="Actin-like ATPase domain"/>
    <property type="match status" value="1"/>
</dbReference>
<evidence type="ECO:0000259" key="7">
    <source>
        <dbReference type="Pfam" id="PF00814"/>
    </source>
</evidence>
<feature type="non-terminal residue" evidence="8">
    <location>
        <position position="1"/>
    </location>
</feature>
<evidence type="ECO:0000256" key="1">
    <source>
        <dbReference type="ARBA" id="ARBA00012156"/>
    </source>
</evidence>
<keyword evidence="2" id="KW-0808">Transferase</keyword>
<keyword evidence="3" id="KW-0819">tRNA processing</keyword>
<dbReference type="PRINTS" id="PR00789">
    <property type="entry name" value="OSIALOPTASE"/>
</dbReference>
<dbReference type="Pfam" id="PF00814">
    <property type="entry name" value="TsaD"/>
    <property type="match status" value="1"/>
</dbReference>
<evidence type="ECO:0000313" key="8">
    <source>
        <dbReference type="EMBL" id="GAF87049.1"/>
    </source>
</evidence>
<organism evidence="8">
    <name type="scientific">marine sediment metagenome</name>
    <dbReference type="NCBI Taxonomy" id="412755"/>
    <lineage>
        <taxon>unclassified sequences</taxon>
        <taxon>metagenomes</taxon>
        <taxon>ecological metagenomes</taxon>
    </lineage>
</organism>
<protein>
    <recommendedName>
        <fullName evidence="1">N(6)-L-threonylcarbamoyladenine synthase</fullName>
        <ecNumber evidence="1">2.3.1.234</ecNumber>
    </recommendedName>
</protein>
<dbReference type="PANTHER" id="PTHR11735">
    <property type="entry name" value="TRNA N6-ADENOSINE THREONYLCARBAMOYLTRANSFERASE"/>
    <property type="match status" value="1"/>
</dbReference>
<evidence type="ECO:0000256" key="2">
    <source>
        <dbReference type="ARBA" id="ARBA00022679"/>
    </source>
</evidence>
<accession>X0T1D7</accession>
<proteinExistence type="predicted"/>
<dbReference type="InterPro" id="IPR017861">
    <property type="entry name" value="KAE1/TsaD"/>
</dbReference>
<sequence>VYSQDALHRPYGGVVPEIASRNHVTALPDIVERAVSESGLAWNNIDAVAVTYGPGLSSSLLVGLSAAKALALRLKKSLIGINHLEAHIYSIFLGDDAPLVENVCPFVALMVSGGHTCLVKVQGLG</sequence>
<dbReference type="GO" id="GO:0061711">
    <property type="term" value="F:tRNA N(6)-L-threonylcarbamoyladenine synthase activity"/>
    <property type="evidence" value="ECO:0007669"/>
    <property type="project" value="UniProtKB-EC"/>
</dbReference>